<evidence type="ECO:0000256" key="2">
    <source>
        <dbReference type="ARBA" id="ARBA00023315"/>
    </source>
</evidence>
<gene>
    <name evidence="5" type="ORF">UO65_0712</name>
</gene>
<protein>
    <recommendedName>
        <fullName evidence="4">N-acetyltransferase domain-containing protein</fullName>
    </recommendedName>
</protein>
<reference evidence="5 6" key="1">
    <citation type="journal article" date="2014" name="Genome Announc.">
        <title>Draft Genome Sequence of the Antitrypanosomally Active Sponge-Associated Bacterium Actinokineospora sp. Strain EG49.</title>
        <authorList>
            <person name="Harjes J."/>
            <person name="Ryu T."/>
            <person name="Abdelmohsen U.R."/>
            <person name="Moitinho-Silva L."/>
            <person name="Horn H."/>
            <person name="Ravasi T."/>
            <person name="Hentschel U."/>
        </authorList>
    </citation>
    <scope>NUCLEOTIDE SEQUENCE [LARGE SCALE GENOMIC DNA]</scope>
    <source>
        <strain evidence="5 6">EG49</strain>
    </source>
</reference>
<comment type="caution">
    <text evidence="5">The sequence shown here is derived from an EMBL/GenBank/DDBJ whole genome shotgun (WGS) entry which is preliminary data.</text>
</comment>
<accession>W7J4T1</accession>
<evidence type="ECO:0000259" key="4">
    <source>
        <dbReference type="PROSITE" id="PS51186"/>
    </source>
</evidence>
<dbReference type="InterPro" id="IPR000182">
    <property type="entry name" value="GNAT_dom"/>
</dbReference>
<dbReference type="CDD" id="cd04301">
    <property type="entry name" value="NAT_SF"/>
    <property type="match status" value="1"/>
</dbReference>
<evidence type="ECO:0000256" key="1">
    <source>
        <dbReference type="ARBA" id="ARBA00022679"/>
    </source>
</evidence>
<dbReference type="Proteomes" id="UP000019277">
    <property type="component" value="Unassembled WGS sequence"/>
</dbReference>
<dbReference type="eggNOG" id="COG0456">
    <property type="taxonomic scope" value="Bacteria"/>
</dbReference>
<evidence type="ECO:0000313" key="6">
    <source>
        <dbReference type="Proteomes" id="UP000019277"/>
    </source>
</evidence>
<dbReference type="AlphaFoldDB" id="W7J4T1"/>
<sequence length="300" mass="32892">MLVGFRSRPRESGSRSWSDTARPPGTSGTEVGRVAGLQRRLRVDLAGAVDQERLDRLRELLALSPRGRLTDHEDACFGARDTGGAAPRSLALWRDDEQSWSVSLSTPRGSEVDGAELDSWAREAEAAAVAVGLRVVGRKVIALRHDGGSTAVSADGVREAAAIWARAKAHRDRDPEPATVEATAPGIRRRLSLDGAKLLLAQRDGRPAGFALVAPRERTLELFYLAVDPDAWGSGVGTRLLRDVEEHAREVDREVLELWVIDDNERAIGVYERAGWVGTDEVERDPASGRLERRFLRRVD</sequence>
<dbReference type="PROSITE" id="PS51186">
    <property type="entry name" value="GNAT"/>
    <property type="match status" value="1"/>
</dbReference>
<dbReference type="SUPFAM" id="SSF55729">
    <property type="entry name" value="Acyl-CoA N-acyltransferases (Nat)"/>
    <property type="match status" value="1"/>
</dbReference>
<dbReference type="STRING" id="909613.UO65_0712"/>
<dbReference type="PANTHER" id="PTHR43420">
    <property type="entry name" value="ACETYLTRANSFERASE"/>
    <property type="match status" value="1"/>
</dbReference>
<dbReference type="Pfam" id="PF00583">
    <property type="entry name" value="Acetyltransf_1"/>
    <property type="match status" value="1"/>
</dbReference>
<dbReference type="InterPro" id="IPR016181">
    <property type="entry name" value="Acyl_CoA_acyltransferase"/>
</dbReference>
<name>W7J4T1_9PSEU</name>
<evidence type="ECO:0000313" key="5">
    <source>
        <dbReference type="EMBL" id="EWC64001.1"/>
    </source>
</evidence>
<dbReference type="PANTHER" id="PTHR43420:SF47">
    <property type="entry name" value="N-ACETYLTRANSFERASE DOMAIN-CONTAINING PROTEIN"/>
    <property type="match status" value="1"/>
</dbReference>
<keyword evidence="2" id="KW-0012">Acyltransferase</keyword>
<keyword evidence="1" id="KW-0808">Transferase</keyword>
<proteinExistence type="predicted"/>
<feature type="region of interest" description="Disordered" evidence="3">
    <location>
        <begin position="1"/>
        <end position="32"/>
    </location>
</feature>
<dbReference type="InterPro" id="IPR050680">
    <property type="entry name" value="YpeA/RimI_acetyltransf"/>
</dbReference>
<organism evidence="5 6">
    <name type="scientific">Actinokineospora spheciospongiae</name>
    <dbReference type="NCBI Taxonomy" id="909613"/>
    <lineage>
        <taxon>Bacteria</taxon>
        <taxon>Bacillati</taxon>
        <taxon>Actinomycetota</taxon>
        <taxon>Actinomycetes</taxon>
        <taxon>Pseudonocardiales</taxon>
        <taxon>Pseudonocardiaceae</taxon>
        <taxon>Actinokineospora</taxon>
    </lineage>
</organism>
<evidence type="ECO:0000256" key="3">
    <source>
        <dbReference type="SAM" id="MobiDB-lite"/>
    </source>
</evidence>
<dbReference type="GO" id="GO:0016747">
    <property type="term" value="F:acyltransferase activity, transferring groups other than amino-acyl groups"/>
    <property type="evidence" value="ECO:0007669"/>
    <property type="project" value="InterPro"/>
</dbReference>
<dbReference type="EMBL" id="AYXG01000027">
    <property type="protein sequence ID" value="EWC64001.1"/>
    <property type="molecule type" value="Genomic_DNA"/>
</dbReference>
<dbReference type="Gene3D" id="3.40.630.30">
    <property type="match status" value="1"/>
</dbReference>
<keyword evidence="6" id="KW-1185">Reference proteome</keyword>
<feature type="domain" description="N-acetyltransferase" evidence="4">
    <location>
        <begin position="155"/>
        <end position="297"/>
    </location>
</feature>